<name>A0A5D3E6J9_CUCMM</name>
<dbReference type="CDD" id="cd01650">
    <property type="entry name" value="RT_nLTR_like"/>
    <property type="match status" value="1"/>
</dbReference>
<dbReference type="Pfam" id="PF00078">
    <property type="entry name" value="RVT_1"/>
    <property type="match status" value="1"/>
</dbReference>
<dbReference type="InterPro" id="IPR000477">
    <property type="entry name" value="RT_dom"/>
</dbReference>
<dbReference type="AlphaFoldDB" id="A0A5D3E6J9"/>
<feature type="region of interest" description="Disordered" evidence="1">
    <location>
        <begin position="1"/>
        <end position="26"/>
    </location>
</feature>
<evidence type="ECO:0000313" key="3">
    <source>
        <dbReference type="EMBL" id="TYK31266.1"/>
    </source>
</evidence>
<gene>
    <name evidence="3" type="ORF">E5676_scaffold455G005560</name>
</gene>
<dbReference type="EMBL" id="SSTD01000141">
    <property type="protein sequence ID" value="TYK31266.1"/>
    <property type="molecule type" value="Genomic_DNA"/>
</dbReference>
<reference evidence="3 4" key="1">
    <citation type="submission" date="2019-08" db="EMBL/GenBank/DDBJ databases">
        <title>Draft genome sequences of two oriental melons (Cucumis melo L. var makuwa).</title>
        <authorList>
            <person name="Kwon S.-Y."/>
        </authorList>
    </citation>
    <scope>NUCLEOTIDE SEQUENCE [LARGE SCALE GENOMIC DNA]</scope>
    <source>
        <strain evidence="4">cv. Chang Bougi</strain>
        <tissue evidence="3">Leaf</tissue>
    </source>
</reference>
<protein>
    <recommendedName>
        <fullName evidence="2">Reverse transcriptase domain-containing protein</fullName>
    </recommendedName>
</protein>
<comment type="caution">
    <text evidence="3">The sequence shown here is derived from an EMBL/GenBank/DDBJ whole genome shotgun (WGS) entry which is preliminary data.</text>
</comment>
<sequence>MKRQKQKATAAEGYKAETGSSTGQRLRDWMGEESCPIETNILNKLQGDGLPENWNFLNQNVPSISRNPFEALRKLGAKMKILTCRKVNQSLNLCRKSPISDGIIQIRPSGSDSSKIQIPECFICVSSKESVDSSNEVDLKLDSEIEGTDLNALFNDEDFPSNKIPMDLPKDLFGSSHDSRVYEGYLEFSFIKSLWSSKDIGWDFVASVGSYGGILTMWDSSKISVTEVIKRRFSLSIKCLSLCKKVGILIYWAHERFPIGRSTRGMSLFNKFIDSVTLMEIPLQNGRFAWSRDAQAKVKEREKILLLELEKYDYVAELIGLNEEEIGSRTALQAELLGIYQNEEHNYMQKMEEIFKALKALGSNIAPGPDGFTAEFLIKHCAEKRECNSSQGFPPNQSHYLNIQGRQILDPILIANEAVEDYREKLKKDWILKLDLEKAFDRVDWNFLENTLSLKKFNPKWISWIMGCLKNPKFSIFVNGKPRGRITASRGIRQGDPFSPFLFLLVSEVLGEIINKLHSNGQFEGFLVGKDMIHLPLLQFSNDTLLFCKYDVQMFLKLKDAIRLFEWCSGQKVNWEKSAISGVNVEKDDLIQTANLLGCKVEKLPIIYLGLPLGGYPWQKMF</sequence>
<proteinExistence type="predicted"/>
<evidence type="ECO:0000256" key="1">
    <source>
        <dbReference type="SAM" id="MobiDB-lite"/>
    </source>
</evidence>
<dbReference type="PROSITE" id="PS50878">
    <property type="entry name" value="RT_POL"/>
    <property type="match status" value="1"/>
</dbReference>
<dbReference type="PANTHER" id="PTHR31635">
    <property type="entry name" value="REVERSE TRANSCRIPTASE DOMAIN-CONTAINING PROTEIN-RELATED"/>
    <property type="match status" value="1"/>
</dbReference>
<evidence type="ECO:0000313" key="4">
    <source>
        <dbReference type="Proteomes" id="UP000321947"/>
    </source>
</evidence>
<feature type="domain" description="Reverse transcriptase" evidence="2">
    <location>
        <begin position="262"/>
        <end position="613"/>
    </location>
</feature>
<dbReference type="PANTHER" id="PTHR31635:SF196">
    <property type="entry name" value="REVERSE TRANSCRIPTASE DOMAIN-CONTAINING PROTEIN-RELATED"/>
    <property type="match status" value="1"/>
</dbReference>
<dbReference type="InterPro" id="IPR043502">
    <property type="entry name" value="DNA/RNA_pol_sf"/>
</dbReference>
<dbReference type="Proteomes" id="UP000321947">
    <property type="component" value="Unassembled WGS sequence"/>
</dbReference>
<dbReference type="SUPFAM" id="SSF56672">
    <property type="entry name" value="DNA/RNA polymerases"/>
    <property type="match status" value="1"/>
</dbReference>
<evidence type="ECO:0000259" key="2">
    <source>
        <dbReference type="PROSITE" id="PS50878"/>
    </source>
</evidence>
<organism evidence="3 4">
    <name type="scientific">Cucumis melo var. makuwa</name>
    <name type="common">Oriental melon</name>
    <dbReference type="NCBI Taxonomy" id="1194695"/>
    <lineage>
        <taxon>Eukaryota</taxon>
        <taxon>Viridiplantae</taxon>
        <taxon>Streptophyta</taxon>
        <taxon>Embryophyta</taxon>
        <taxon>Tracheophyta</taxon>
        <taxon>Spermatophyta</taxon>
        <taxon>Magnoliopsida</taxon>
        <taxon>eudicotyledons</taxon>
        <taxon>Gunneridae</taxon>
        <taxon>Pentapetalae</taxon>
        <taxon>rosids</taxon>
        <taxon>fabids</taxon>
        <taxon>Cucurbitales</taxon>
        <taxon>Cucurbitaceae</taxon>
        <taxon>Benincaseae</taxon>
        <taxon>Cucumis</taxon>
    </lineage>
</organism>
<accession>A0A5D3E6J9</accession>